<dbReference type="Proteomes" id="UP000061432">
    <property type="component" value="Plasmid pMaq22A_1p"/>
</dbReference>
<name>A0A0C6FLT3_9HYPH</name>
<dbReference type="OrthoDB" id="2080678at2"/>
<accession>A0A0C6FLT3</accession>
<feature type="compositionally biased region" description="Gly residues" evidence="1">
    <location>
        <begin position="1"/>
        <end position="10"/>
    </location>
</feature>
<evidence type="ECO:0000256" key="1">
    <source>
        <dbReference type="SAM" id="MobiDB-lite"/>
    </source>
</evidence>
<feature type="region of interest" description="Disordered" evidence="1">
    <location>
        <begin position="1"/>
        <end position="34"/>
    </location>
</feature>
<evidence type="ECO:0000313" key="2">
    <source>
        <dbReference type="EMBL" id="BAQ49328.1"/>
    </source>
</evidence>
<reference evidence="2 3" key="1">
    <citation type="journal article" date="2015" name="Genome Announc.">
        <title>Complete Genome Sequence of Methylobacterium aquaticum Strain 22A, Isolated from Racomitrium japonicum Moss.</title>
        <authorList>
            <person name="Tani A."/>
            <person name="Ogura Y."/>
            <person name="Hayashi T."/>
            <person name="Kimbara K."/>
        </authorList>
    </citation>
    <scope>NUCLEOTIDE SEQUENCE [LARGE SCALE GENOMIC DNA]</scope>
    <source>
        <strain evidence="2 3">MA-22A</strain>
        <plasmid evidence="3">Plasmid pMaq22A_1p DNA</plasmid>
    </source>
</reference>
<gene>
    <name evidence="2" type="ORF">Maq22A_1p35480</name>
</gene>
<dbReference type="PATRIC" id="fig|270351.10.peg.6397"/>
<sequence length="70" mass="7538">MRNEGKGIGSVPGQASVAAGAIHPRPEGRGLPRFYGHRNQFAPDRVDAFVAWLRGMPGRGFLGRPANWPA</sequence>
<keyword evidence="2" id="KW-0614">Plasmid</keyword>
<geneLocation type="plasmid" evidence="3">
    <name>pMaq22A_1p DNA</name>
</geneLocation>
<organism evidence="2 3">
    <name type="scientific">Methylobacterium aquaticum</name>
    <dbReference type="NCBI Taxonomy" id="270351"/>
    <lineage>
        <taxon>Bacteria</taxon>
        <taxon>Pseudomonadati</taxon>
        <taxon>Pseudomonadota</taxon>
        <taxon>Alphaproteobacteria</taxon>
        <taxon>Hyphomicrobiales</taxon>
        <taxon>Methylobacteriaceae</taxon>
        <taxon>Methylobacterium</taxon>
    </lineage>
</organism>
<dbReference type="EMBL" id="AP014705">
    <property type="protein sequence ID" value="BAQ49328.1"/>
    <property type="molecule type" value="Genomic_DNA"/>
</dbReference>
<proteinExistence type="predicted"/>
<reference evidence="3" key="2">
    <citation type="submission" date="2015-01" db="EMBL/GenBank/DDBJ databases">
        <title>Complete genome sequence of Methylobacterium aquaticum strain 22A.</title>
        <authorList>
            <person name="Tani A."/>
            <person name="Ogura Y."/>
            <person name="Hayashi T."/>
        </authorList>
    </citation>
    <scope>NUCLEOTIDE SEQUENCE [LARGE SCALE GENOMIC DNA]</scope>
    <source>
        <strain evidence="3">MA-22A</strain>
        <plasmid evidence="3">Plasmid pMaq22A_1p DNA</plasmid>
    </source>
</reference>
<evidence type="ECO:0000313" key="3">
    <source>
        <dbReference type="Proteomes" id="UP000061432"/>
    </source>
</evidence>
<protein>
    <submittedName>
        <fullName evidence="2">Uncharacterized protein</fullName>
    </submittedName>
</protein>
<dbReference type="AlphaFoldDB" id="A0A0C6FLT3"/>
<dbReference type="KEGG" id="maqu:Maq22A_1p35480"/>